<reference evidence="1 2" key="2">
    <citation type="submission" date="2007-09" db="EMBL/GenBank/DDBJ databases">
        <title>Draft genome sequence of Clostridium bolteae (ATCC BAA-613).</title>
        <authorList>
            <person name="Sudarsanam P."/>
            <person name="Ley R."/>
            <person name="Guruge J."/>
            <person name="Turnbaugh P.J."/>
            <person name="Mahowald M."/>
            <person name="Liep D."/>
            <person name="Gordon J."/>
        </authorList>
    </citation>
    <scope>NUCLEOTIDE SEQUENCE [LARGE SCALE GENOMIC DNA]</scope>
    <source>
        <strain evidence="2">ATCC BAA-613 / DSM 15670 / CCUG 46953 / JCM 12243 / WAL 16351</strain>
    </source>
</reference>
<evidence type="ECO:0000313" key="2">
    <source>
        <dbReference type="Proteomes" id="UP000005396"/>
    </source>
</evidence>
<evidence type="ECO:0000313" key="1">
    <source>
        <dbReference type="EMBL" id="EDP16565.1"/>
    </source>
</evidence>
<dbReference type="PaxDb" id="411902-CLOBOL_03333"/>
<reference evidence="1 2" key="1">
    <citation type="submission" date="2007-08" db="EMBL/GenBank/DDBJ databases">
        <authorList>
            <person name="Fulton L."/>
            <person name="Clifton S."/>
            <person name="Fulton B."/>
            <person name="Xu J."/>
            <person name="Minx P."/>
            <person name="Pepin K.H."/>
            <person name="Johnson M."/>
            <person name="Thiruvilangam P."/>
            <person name="Bhonagiri V."/>
            <person name="Nash W.E."/>
            <person name="Mardis E.R."/>
            <person name="Wilson R.K."/>
        </authorList>
    </citation>
    <scope>NUCLEOTIDE SEQUENCE [LARGE SCALE GENOMIC DNA]</scope>
    <source>
        <strain evidence="2">ATCC BAA-613 / DSM 15670 / CCUG 46953 / JCM 12243 / WAL 16351</strain>
    </source>
</reference>
<organism evidence="1 2">
    <name type="scientific">Enterocloster bolteae (strain ATCC BAA-613 / DSM 15670 / CCUG 46953 / JCM 12243 / WAL 16351)</name>
    <name type="common">Clostridium bolteae</name>
    <dbReference type="NCBI Taxonomy" id="411902"/>
    <lineage>
        <taxon>Bacteria</taxon>
        <taxon>Bacillati</taxon>
        <taxon>Bacillota</taxon>
        <taxon>Clostridia</taxon>
        <taxon>Lachnospirales</taxon>
        <taxon>Lachnospiraceae</taxon>
        <taxon>Enterocloster</taxon>
    </lineage>
</organism>
<name>A8RSI4_ENTBW</name>
<proteinExistence type="predicted"/>
<dbReference type="EMBL" id="ABCC02000029">
    <property type="protein sequence ID" value="EDP16565.1"/>
    <property type="molecule type" value="Genomic_DNA"/>
</dbReference>
<dbReference type="AlphaFoldDB" id="A8RSI4"/>
<comment type="caution">
    <text evidence="1">The sequence shown here is derived from an EMBL/GenBank/DDBJ whole genome shotgun (WGS) entry which is preliminary data.</text>
</comment>
<dbReference type="HOGENOM" id="CLU_2435608_0_0_9"/>
<sequence>MYLYKGRGVSIPKFYRQYLIRSQPFEFVVFQNHSIYSAGYIKRNAVPPFSHFMGYRVISGNYSVHAPLQKAYIQHHIHYLLYNAFYYNHI</sequence>
<dbReference type="Proteomes" id="UP000005396">
    <property type="component" value="Unassembled WGS sequence"/>
</dbReference>
<protein>
    <submittedName>
        <fullName evidence="1">Uncharacterized protein</fullName>
    </submittedName>
</protein>
<accession>A8RSI4</accession>
<gene>
    <name evidence="1" type="ORF">CLOBOL_03333</name>
</gene>